<feature type="transmembrane region" description="Helical" evidence="2">
    <location>
        <begin position="92"/>
        <end position="114"/>
    </location>
</feature>
<keyword evidence="2" id="KW-0472">Membrane</keyword>
<dbReference type="EMBL" id="CAADEW010000123">
    <property type="protein sequence ID" value="VFJ62161.1"/>
    <property type="molecule type" value="Genomic_DNA"/>
</dbReference>
<feature type="transmembrane region" description="Helical" evidence="2">
    <location>
        <begin position="120"/>
        <end position="138"/>
    </location>
</feature>
<dbReference type="InterPro" id="IPR050463">
    <property type="entry name" value="Gfo/Idh/MocA_oxidrdct_glycsds"/>
</dbReference>
<name>A0A450T5S3_9GAMM</name>
<dbReference type="Pfam" id="PF01408">
    <property type="entry name" value="GFO_IDH_MocA"/>
    <property type="match status" value="1"/>
</dbReference>
<keyword evidence="2" id="KW-0812">Transmembrane</keyword>
<dbReference type="InterPro" id="IPR036291">
    <property type="entry name" value="NAD(P)-bd_dom_sf"/>
</dbReference>
<dbReference type="GO" id="GO:0000166">
    <property type="term" value="F:nucleotide binding"/>
    <property type="evidence" value="ECO:0007669"/>
    <property type="project" value="InterPro"/>
</dbReference>
<dbReference type="GO" id="GO:0016491">
    <property type="term" value="F:oxidoreductase activity"/>
    <property type="evidence" value="ECO:0007669"/>
    <property type="project" value="UniProtKB-KW"/>
</dbReference>
<dbReference type="PANTHER" id="PTHR43818">
    <property type="entry name" value="BCDNA.GH03377"/>
    <property type="match status" value="1"/>
</dbReference>
<organism evidence="4">
    <name type="scientific">Candidatus Kentrum sp. FW</name>
    <dbReference type="NCBI Taxonomy" id="2126338"/>
    <lineage>
        <taxon>Bacteria</taxon>
        <taxon>Pseudomonadati</taxon>
        <taxon>Pseudomonadota</taxon>
        <taxon>Gammaproteobacteria</taxon>
        <taxon>Candidatus Kentrum</taxon>
    </lineage>
</organism>
<feature type="domain" description="Gfo/Idh/MocA-like oxidoreductase N-terminal" evidence="3">
    <location>
        <begin position="2"/>
        <end position="81"/>
    </location>
</feature>
<dbReference type="SUPFAM" id="SSF51735">
    <property type="entry name" value="NAD(P)-binding Rossmann-fold domains"/>
    <property type="match status" value="1"/>
</dbReference>
<evidence type="ECO:0000313" key="4">
    <source>
        <dbReference type="EMBL" id="VFJ62161.1"/>
    </source>
</evidence>
<keyword evidence="2" id="KW-1133">Transmembrane helix</keyword>
<sequence>MLRAAVIGVGSMGRNHARIYSQLENANLVAVSDVNGRIAKQVSLEFKTKGYTDYREMLNKEKIDIVSVVVPGSLHKEVNHALNGLADMKIPALIAVVSYWGIALPVGVVLGFVMGLGVTGLWWGLIIGMGVACVAYLTRFRWVVRNARFMVRGTELS</sequence>
<gene>
    <name evidence="4" type="ORF">BECKFW1821A_GA0114235_11235</name>
</gene>
<evidence type="ECO:0000259" key="3">
    <source>
        <dbReference type="Pfam" id="PF01408"/>
    </source>
</evidence>
<reference evidence="4" key="1">
    <citation type="submission" date="2019-02" db="EMBL/GenBank/DDBJ databases">
        <authorList>
            <person name="Gruber-Vodicka R. H."/>
            <person name="Seah K. B. B."/>
        </authorList>
    </citation>
    <scope>NUCLEOTIDE SEQUENCE</scope>
    <source>
        <strain evidence="4">BECK_BZ15</strain>
    </source>
</reference>
<evidence type="ECO:0000256" key="1">
    <source>
        <dbReference type="ARBA" id="ARBA00023002"/>
    </source>
</evidence>
<evidence type="ECO:0000256" key="2">
    <source>
        <dbReference type="SAM" id="Phobius"/>
    </source>
</evidence>
<proteinExistence type="predicted"/>
<accession>A0A450T5S3</accession>
<keyword evidence="1" id="KW-0560">Oxidoreductase</keyword>
<dbReference type="PANTHER" id="PTHR43818:SF11">
    <property type="entry name" value="BCDNA.GH03377"/>
    <property type="match status" value="1"/>
</dbReference>
<dbReference type="Gene3D" id="3.40.50.720">
    <property type="entry name" value="NAD(P)-binding Rossmann-like Domain"/>
    <property type="match status" value="1"/>
</dbReference>
<dbReference type="InterPro" id="IPR000683">
    <property type="entry name" value="Gfo/Idh/MocA-like_OxRdtase_N"/>
</dbReference>
<protein>
    <submittedName>
        <fullName evidence="4">Oxidoreductase family, NAD-binding Rossmann fold</fullName>
    </submittedName>
</protein>
<dbReference type="AlphaFoldDB" id="A0A450T5S3"/>